<dbReference type="Proteomes" id="UP000284207">
    <property type="component" value="Unassembled WGS sequence"/>
</dbReference>
<name>A0A423NMX3_9PSED</name>
<dbReference type="InterPro" id="IPR002372">
    <property type="entry name" value="PQQ_rpt_dom"/>
</dbReference>
<dbReference type="SUPFAM" id="SSF50998">
    <property type="entry name" value="Quinoprotein alcohol dehydrogenase-like"/>
    <property type="match status" value="1"/>
</dbReference>
<dbReference type="Gene3D" id="2.140.10.10">
    <property type="entry name" value="Quinoprotein alcohol dehydrogenase-like superfamily"/>
    <property type="match status" value="1"/>
</dbReference>
<comment type="caution">
    <text evidence="2">The sequence shown here is derived from an EMBL/GenBank/DDBJ whole genome shotgun (WGS) entry which is preliminary data.</text>
</comment>
<evidence type="ECO:0000313" key="2">
    <source>
        <dbReference type="EMBL" id="RON99627.1"/>
    </source>
</evidence>
<dbReference type="EMBL" id="MOCA01000006">
    <property type="protein sequence ID" value="RON99627.1"/>
    <property type="molecule type" value="Genomic_DNA"/>
</dbReference>
<accession>A0A423NMX3</accession>
<proteinExistence type="predicted"/>
<sequence length="78" mass="8608">MEKSTWLAQLQQHRAMRREAAEHSGEELWKGRLPVGAEATPMTYVSPKSGRQYLVVSAGGNSATMQKGDYVVAYALPQ</sequence>
<gene>
    <name evidence="2" type="ORF">BK674_19555</name>
</gene>
<dbReference type="AlphaFoldDB" id="A0A423NMX3"/>
<feature type="domain" description="Pyrrolo-quinoline quinone repeat" evidence="1">
    <location>
        <begin position="21"/>
        <end position="53"/>
    </location>
</feature>
<reference evidence="2 3" key="1">
    <citation type="submission" date="2016-10" db="EMBL/GenBank/DDBJ databases">
        <title>Comparative genome analysis of multiple Pseudomonas spp. focuses on biocontrol and plant growth promoting traits.</title>
        <authorList>
            <person name="Tao X.-Y."/>
            <person name="Taylor C.G."/>
        </authorList>
    </citation>
    <scope>NUCLEOTIDE SEQUENCE [LARGE SCALE GENOMIC DNA]</scope>
    <source>
        <strain evidence="2 3">36B3</strain>
    </source>
</reference>
<evidence type="ECO:0000259" key="1">
    <source>
        <dbReference type="Pfam" id="PF01011"/>
    </source>
</evidence>
<organism evidence="2 3">
    <name type="scientific">Pseudomonas moraviensis</name>
    <dbReference type="NCBI Taxonomy" id="321662"/>
    <lineage>
        <taxon>Bacteria</taxon>
        <taxon>Pseudomonadati</taxon>
        <taxon>Pseudomonadota</taxon>
        <taxon>Gammaproteobacteria</taxon>
        <taxon>Pseudomonadales</taxon>
        <taxon>Pseudomonadaceae</taxon>
        <taxon>Pseudomonas</taxon>
    </lineage>
</organism>
<protein>
    <recommendedName>
        <fullName evidence="1">Pyrrolo-quinoline quinone repeat domain-containing protein</fullName>
    </recommendedName>
</protein>
<dbReference type="Pfam" id="PF01011">
    <property type="entry name" value="PQQ"/>
    <property type="match status" value="1"/>
</dbReference>
<evidence type="ECO:0000313" key="3">
    <source>
        <dbReference type="Proteomes" id="UP000284207"/>
    </source>
</evidence>
<dbReference type="InterPro" id="IPR011047">
    <property type="entry name" value="Quinoprotein_ADH-like_sf"/>
</dbReference>